<evidence type="ECO:0000313" key="1">
    <source>
        <dbReference type="EMBL" id="PJA45536.1"/>
    </source>
</evidence>
<comment type="caution">
    <text evidence="1">The sequence shown here is derived from an EMBL/GenBank/DDBJ whole genome shotgun (WGS) entry which is preliminary data.</text>
</comment>
<evidence type="ECO:0000313" key="2">
    <source>
        <dbReference type="Proteomes" id="UP000229385"/>
    </source>
</evidence>
<gene>
    <name evidence="1" type="ORF">CO174_02405</name>
</gene>
<dbReference type="Proteomes" id="UP000229385">
    <property type="component" value="Unassembled WGS sequence"/>
</dbReference>
<reference evidence="2" key="1">
    <citation type="submission" date="2017-09" db="EMBL/GenBank/DDBJ databases">
        <title>Depth-based differentiation of microbial function through sediment-hosted aquifers and enrichment of novel symbionts in the deep terrestrial subsurface.</title>
        <authorList>
            <person name="Probst A.J."/>
            <person name="Ladd B."/>
            <person name="Jarett J.K."/>
            <person name="Geller-Mcgrath D.E."/>
            <person name="Sieber C.M.K."/>
            <person name="Emerson J.B."/>
            <person name="Anantharaman K."/>
            <person name="Thomas B.C."/>
            <person name="Malmstrom R."/>
            <person name="Stieglmeier M."/>
            <person name="Klingl A."/>
            <person name="Woyke T."/>
            <person name="Ryan C.M."/>
            <person name="Banfield J.F."/>
        </authorList>
    </citation>
    <scope>NUCLEOTIDE SEQUENCE [LARGE SCALE GENOMIC DNA]</scope>
</reference>
<sequence length="363" mass="40634">MTTHVMRADTLQVAVHLAPKRDDGSTGLVRSHPWHVFDASDYKDQVPGHWLTAMGSMQAVFFFGIPSTELHWQDQGLTESQVTRDPSDMIRILVDARGFPMPREMWFDFNAMGHHSHNVAVLMGVQGLNAVSGLPTSSSMRRDLYVGPSKPVLEFYRNTCPRHGTPFADAHRFCTECGFRWDPQNFISDIERGAFWRDGWRGEDGKIQQFVLVPTSSGKGVAQQLIGERRSEGIDIAVFLSKHAKPQIRTSAFRGGFESSFEPQSLGGDGFRGLTRSIEPEGLLDHRPAIRRVGAPERMEVGAGRTVDQRVTLDPHDPDHWREEPEIIFTLIPLDLHSVIEMTRNGPTTREVRAGPFAGIQTA</sequence>
<accession>A0A2M7XCV3</accession>
<dbReference type="AlphaFoldDB" id="A0A2M7XCV3"/>
<proteinExistence type="predicted"/>
<dbReference type="EMBL" id="PFWU01000030">
    <property type="protein sequence ID" value="PJA45536.1"/>
    <property type="molecule type" value="Genomic_DNA"/>
</dbReference>
<organism evidence="1 2">
    <name type="scientific">Candidatus Uhrbacteria bacterium CG_4_9_14_3_um_filter_50_9</name>
    <dbReference type="NCBI Taxonomy" id="1975035"/>
    <lineage>
        <taxon>Bacteria</taxon>
        <taxon>Candidatus Uhriibacteriota</taxon>
    </lineage>
</organism>
<name>A0A2M7XCV3_9BACT</name>
<protein>
    <submittedName>
        <fullName evidence="1">Uncharacterized protein</fullName>
    </submittedName>
</protein>